<sequence>MVKSKGTSKETLPARGAKTLAKFLCLVLYFLIALLCILTSPLLAKVPNSISSSSQLPINSLTSLAVTADPASLLQQGKVLYSNGNYTKAVEVLQQAVQTYRQQGESLTLAATLSNLSLAYQQLGAWSQAQEAITESLNLLKGQDENQNLQIFAQSLDIQGRLQLAMGQPDAALTTWRQTEEIYKQTNNKSGVVRSLINQAQAWQAQGFYPRAVKTLDQVKETLESKPDSIEKTVSLRSLGDALLVVGDLKKSREALEQSLTIARNLQSNSDIGASLFSLGNNARKQQEKPQAIAYYQQTVEASPSPLTKIQAQLNHLGLLIEDQEWAKAQTLLPLIESQLDQIPLSRASIYAHVNYSQSLAKVKSGILHASNSNYYLESSKKDSAVLLARAIQQSHSLGDKRAEAYALKSLGGLYEETRQWTEAQKLTQED</sequence>
<dbReference type="Pfam" id="PF07721">
    <property type="entry name" value="TPR_4"/>
    <property type="match status" value="1"/>
</dbReference>
<evidence type="ECO:0000313" key="3">
    <source>
        <dbReference type="Proteomes" id="UP001055453"/>
    </source>
</evidence>
<dbReference type="PANTHER" id="PTHR19959:SF119">
    <property type="entry name" value="FUNGAL LIPASE-LIKE DOMAIN-CONTAINING PROTEIN"/>
    <property type="match status" value="1"/>
</dbReference>
<dbReference type="Proteomes" id="UP001055453">
    <property type="component" value="Chromosome"/>
</dbReference>
<gene>
    <name evidence="2" type="ORF">ANSO36C_33340</name>
</gene>
<organism evidence="2 3">
    <name type="scientific">Nostoc cf. commune SO-36</name>
    <dbReference type="NCBI Taxonomy" id="449208"/>
    <lineage>
        <taxon>Bacteria</taxon>
        <taxon>Bacillati</taxon>
        <taxon>Cyanobacteriota</taxon>
        <taxon>Cyanophyceae</taxon>
        <taxon>Nostocales</taxon>
        <taxon>Nostocaceae</taxon>
        <taxon>Nostoc</taxon>
    </lineage>
</organism>
<dbReference type="Pfam" id="PF13424">
    <property type="entry name" value="TPR_12"/>
    <property type="match status" value="2"/>
</dbReference>
<dbReference type="Gene3D" id="1.25.40.10">
    <property type="entry name" value="Tetratricopeptide repeat domain"/>
    <property type="match status" value="2"/>
</dbReference>
<dbReference type="InterPro" id="IPR011717">
    <property type="entry name" value="TPR-4"/>
</dbReference>
<dbReference type="PANTHER" id="PTHR19959">
    <property type="entry name" value="KINESIN LIGHT CHAIN"/>
    <property type="match status" value="1"/>
</dbReference>
<proteinExistence type="predicted"/>
<name>A0ABN6Q2Q5_NOSCO</name>
<dbReference type="EMBL" id="AP025732">
    <property type="protein sequence ID" value="BDI17532.1"/>
    <property type="molecule type" value="Genomic_DNA"/>
</dbReference>
<feature type="repeat" description="TPR" evidence="1">
    <location>
        <begin position="70"/>
        <end position="103"/>
    </location>
</feature>
<accession>A0ABN6Q2Q5</accession>
<dbReference type="InterPro" id="IPR011990">
    <property type="entry name" value="TPR-like_helical_dom_sf"/>
</dbReference>
<dbReference type="PROSITE" id="PS50005">
    <property type="entry name" value="TPR"/>
    <property type="match status" value="1"/>
</dbReference>
<dbReference type="SMART" id="SM00028">
    <property type="entry name" value="TPR"/>
    <property type="match status" value="6"/>
</dbReference>
<dbReference type="InterPro" id="IPR019734">
    <property type="entry name" value="TPR_rpt"/>
</dbReference>
<keyword evidence="1" id="KW-0802">TPR repeat</keyword>
<keyword evidence="3" id="KW-1185">Reference proteome</keyword>
<dbReference type="SUPFAM" id="SSF48452">
    <property type="entry name" value="TPR-like"/>
    <property type="match status" value="1"/>
</dbReference>
<evidence type="ECO:0000313" key="2">
    <source>
        <dbReference type="EMBL" id="BDI17532.1"/>
    </source>
</evidence>
<reference evidence="2" key="1">
    <citation type="submission" date="2022-04" db="EMBL/GenBank/DDBJ databases">
        <title>Complete genome sequence of a cyanobacterium, Nostoc sp. SO-36, isolated in Antarctica.</title>
        <authorList>
            <person name="Kanesaki Y."/>
            <person name="Effendi D."/>
            <person name="Sakamoto T."/>
            <person name="Ohtani S."/>
            <person name="Awai K."/>
        </authorList>
    </citation>
    <scope>NUCLEOTIDE SEQUENCE</scope>
    <source>
        <strain evidence="2">SO-36</strain>
    </source>
</reference>
<evidence type="ECO:0008006" key="4">
    <source>
        <dbReference type="Google" id="ProtNLM"/>
    </source>
</evidence>
<protein>
    <recommendedName>
        <fullName evidence="4">Tetratricopeptide repeat protein</fullName>
    </recommendedName>
</protein>
<evidence type="ECO:0000256" key="1">
    <source>
        <dbReference type="PROSITE-ProRule" id="PRU00339"/>
    </source>
</evidence>